<organism evidence="2 3">
    <name type="scientific">Modicisalibacter luteus</name>
    <dbReference type="NCBI Taxonomy" id="453962"/>
    <lineage>
        <taxon>Bacteria</taxon>
        <taxon>Pseudomonadati</taxon>
        <taxon>Pseudomonadota</taxon>
        <taxon>Gammaproteobacteria</taxon>
        <taxon>Oceanospirillales</taxon>
        <taxon>Halomonadaceae</taxon>
        <taxon>Modicisalibacter</taxon>
    </lineage>
</organism>
<protein>
    <submittedName>
        <fullName evidence="2">Uncharacterized protein</fullName>
    </submittedName>
</protein>
<gene>
    <name evidence="2" type="ORF">ACFOEI_02790</name>
</gene>
<sequence length="112" mass="12285">MPLKLEGSITVQVGTAKEDLVHIDAKDLVYKEGGMRVLGDKCTQHEFLYAYQEPRFSLSLTSTVLDGIVQSSDLSIEAKADSNTAITQDTINVSFEHDPDQDDEPLTPISSN</sequence>
<dbReference type="RefSeq" id="WP_019019103.1">
    <property type="nucleotide sequence ID" value="NZ_BMXD01000006.1"/>
</dbReference>
<proteinExistence type="predicted"/>
<feature type="region of interest" description="Disordered" evidence="1">
    <location>
        <begin position="92"/>
        <end position="112"/>
    </location>
</feature>
<dbReference type="Proteomes" id="UP001595640">
    <property type="component" value="Unassembled WGS sequence"/>
</dbReference>
<evidence type="ECO:0000256" key="1">
    <source>
        <dbReference type="SAM" id="MobiDB-lite"/>
    </source>
</evidence>
<keyword evidence="3" id="KW-1185">Reference proteome</keyword>
<accession>A0ABV7LWP8</accession>
<dbReference type="EMBL" id="JBHRUH010000004">
    <property type="protein sequence ID" value="MFC3290998.1"/>
    <property type="molecule type" value="Genomic_DNA"/>
</dbReference>
<evidence type="ECO:0000313" key="2">
    <source>
        <dbReference type="EMBL" id="MFC3290998.1"/>
    </source>
</evidence>
<evidence type="ECO:0000313" key="3">
    <source>
        <dbReference type="Proteomes" id="UP001595640"/>
    </source>
</evidence>
<reference evidence="3" key="1">
    <citation type="journal article" date="2019" name="Int. J. Syst. Evol. Microbiol.">
        <title>The Global Catalogue of Microorganisms (GCM) 10K type strain sequencing project: providing services to taxonomists for standard genome sequencing and annotation.</title>
        <authorList>
            <consortium name="The Broad Institute Genomics Platform"/>
            <consortium name="The Broad Institute Genome Sequencing Center for Infectious Disease"/>
            <person name="Wu L."/>
            <person name="Ma J."/>
        </authorList>
    </citation>
    <scope>NUCLEOTIDE SEQUENCE [LARGE SCALE GENOMIC DNA]</scope>
    <source>
        <strain evidence="3">KCTC 12847</strain>
    </source>
</reference>
<name>A0ABV7LWP8_9GAMM</name>
<comment type="caution">
    <text evidence="2">The sequence shown here is derived from an EMBL/GenBank/DDBJ whole genome shotgun (WGS) entry which is preliminary data.</text>
</comment>